<dbReference type="GO" id="GO:0103075">
    <property type="term" value="F:indole-3-pyruvate monooxygenase activity"/>
    <property type="evidence" value="ECO:0007669"/>
    <property type="project" value="UniProtKB-EC"/>
</dbReference>
<dbReference type="EC" id="1.14.13.168" evidence="3"/>
<keyword evidence="6" id="KW-1185">Reference proteome</keyword>
<evidence type="ECO:0000313" key="6">
    <source>
        <dbReference type="Proteomes" id="UP000006038"/>
    </source>
</evidence>
<protein>
    <recommendedName>
        <fullName evidence="3">indole-3-pyruvate monooxygenase</fullName>
        <ecNumber evidence="3">1.14.13.168</ecNumber>
    </recommendedName>
</protein>
<organism evidence="5">
    <name type="scientific">Oryza brachyantha</name>
    <name type="common">malo sina</name>
    <dbReference type="NCBI Taxonomy" id="4533"/>
    <lineage>
        <taxon>Eukaryota</taxon>
        <taxon>Viridiplantae</taxon>
        <taxon>Streptophyta</taxon>
        <taxon>Embryophyta</taxon>
        <taxon>Tracheophyta</taxon>
        <taxon>Spermatophyta</taxon>
        <taxon>Magnoliopsida</taxon>
        <taxon>Liliopsida</taxon>
        <taxon>Poales</taxon>
        <taxon>Poaceae</taxon>
        <taxon>BOP clade</taxon>
        <taxon>Oryzoideae</taxon>
        <taxon>Oryzeae</taxon>
        <taxon>Oryzinae</taxon>
        <taxon>Oryza</taxon>
    </lineage>
</organism>
<dbReference type="AlphaFoldDB" id="J3KYR0"/>
<evidence type="ECO:0000256" key="2">
    <source>
        <dbReference type="ARBA" id="ARBA00023002"/>
    </source>
</evidence>
<comment type="similarity">
    <text evidence="1">Belongs to the FMO family.</text>
</comment>
<dbReference type="KEGG" id="obr:102703449"/>
<dbReference type="EnsemblPlants" id="OB01G21160.1">
    <property type="protein sequence ID" value="OB01G21160.1"/>
    <property type="gene ID" value="OB01G21160"/>
</dbReference>
<evidence type="ECO:0000256" key="1">
    <source>
        <dbReference type="ARBA" id="ARBA00009183"/>
    </source>
</evidence>
<comment type="catalytic activity">
    <reaction evidence="4">
        <text>indole-3-pyruvate + NADPH + O2 + H(+) = (indol-3-yl)acetate + CO2 + NADP(+) + H2O</text>
        <dbReference type="Rhea" id="RHEA:34331"/>
        <dbReference type="ChEBI" id="CHEBI:15377"/>
        <dbReference type="ChEBI" id="CHEBI:15378"/>
        <dbReference type="ChEBI" id="CHEBI:15379"/>
        <dbReference type="ChEBI" id="CHEBI:16526"/>
        <dbReference type="ChEBI" id="CHEBI:17640"/>
        <dbReference type="ChEBI" id="CHEBI:30854"/>
        <dbReference type="ChEBI" id="CHEBI:57783"/>
        <dbReference type="ChEBI" id="CHEBI:58349"/>
        <dbReference type="EC" id="1.14.13.168"/>
    </reaction>
</comment>
<dbReference type="InterPro" id="IPR050982">
    <property type="entry name" value="Auxin_biosynth/cation_transpt"/>
</dbReference>
<dbReference type="OrthoDB" id="66881at2759"/>
<dbReference type="InterPro" id="IPR036188">
    <property type="entry name" value="FAD/NAD-bd_sf"/>
</dbReference>
<dbReference type="PANTHER" id="PTHR43539:SF42">
    <property type="entry name" value="OS01G0273800 PROTEIN"/>
    <property type="match status" value="1"/>
</dbReference>
<keyword evidence="2" id="KW-0560">Oxidoreductase</keyword>
<dbReference type="eggNOG" id="KOG1399">
    <property type="taxonomic scope" value="Eukaryota"/>
</dbReference>
<dbReference type="Gene3D" id="3.50.50.60">
    <property type="entry name" value="FAD/NAD(P)-binding domain"/>
    <property type="match status" value="1"/>
</dbReference>
<dbReference type="HOGENOM" id="CLU_006909_2_3_1"/>
<evidence type="ECO:0000313" key="5">
    <source>
        <dbReference type="EnsemblPlants" id="OB01G21160.1"/>
    </source>
</evidence>
<dbReference type="OMA" id="RSTTHEW"/>
<dbReference type="PANTHER" id="PTHR43539">
    <property type="entry name" value="FLAVIN-BINDING MONOOXYGENASE-LIKE PROTEIN (AFU_ORTHOLOGUE AFUA_4G09220)"/>
    <property type="match status" value="1"/>
</dbReference>
<dbReference type="SUPFAM" id="SSF51905">
    <property type="entry name" value="FAD/NAD(P)-binding domain"/>
    <property type="match status" value="1"/>
</dbReference>
<sequence length="185" mass="20125">MTLMRYLPLWALDKMVLLLCAVVFGDTARYGLRRPAIGPFTMKMTTPAYPVYDVGTFAKIKSGEIRVLPTGLKGVHGSDVEFLDGQRHTFDAIIFATGYRSTTHEWLKSEDGLIGDDGLARRRPPNHWKGENGLYCAGMVRLGIYGSAGDAELIADDIAEQRHRRIGAAIKPAAHNGHAGNGGSA</sequence>
<name>J3KYR0_ORYBR</name>
<dbReference type="Gramene" id="OB01G21160.1">
    <property type="protein sequence ID" value="OB01G21160.1"/>
    <property type="gene ID" value="OB01G21160"/>
</dbReference>
<reference evidence="5" key="1">
    <citation type="journal article" date="2013" name="Nat. Commun.">
        <title>Whole-genome sequencing of Oryza brachyantha reveals mechanisms underlying Oryza genome evolution.</title>
        <authorList>
            <person name="Chen J."/>
            <person name="Huang Q."/>
            <person name="Gao D."/>
            <person name="Wang J."/>
            <person name="Lang Y."/>
            <person name="Liu T."/>
            <person name="Li B."/>
            <person name="Bai Z."/>
            <person name="Luis Goicoechea J."/>
            <person name="Liang C."/>
            <person name="Chen C."/>
            <person name="Zhang W."/>
            <person name="Sun S."/>
            <person name="Liao Y."/>
            <person name="Zhang X."/>
            <person name="Yang L."/>
            <person name="Song C."/>
            <person name="Wang M."/>
            <person name="Shi J."/>
            <person name="Liu G."/>
            <person name="Liu J."/>
            <person name="Zhou H."/>
            <person name="Zhou W."/>
            <person name="Yu Q."/>
            <person name="An N."/>
            <person name="Chen Y."/>
            <person name="Cai Q."/>
            <person name="Wang B."/>
            <person name="Liu B."/>
            <person name="Min J."/>
            <person name="Huang Y."/>
            <person name="Wu H."/>
            <person name="Li Z."/>
            <person name="Zhang Y."/>
            <person name="Yin Y."/>
            <person name="Song W."/>
            <person name="Jiang J."/>
            <person name="Jackson S.A."/>
            <person name="Wing R.A."/>
            <person name="Wang J."/>
            <person name="Chen M."/>
        </authorList>
    </citation>
    <scope>NUCLEOTIDE SEQUENCE [LARGE SCALE GENOMIC DNA]</scope>
    <source>
        <strain evidence="5">cv. IRGC 101232</strain>
    </source>
</reference>
<dbReference type="GO" id="GO:0050660">
    <property type="term" value="F:flavin adenine dinucleotide binding"/>
    <property type="evidence" value="ECO:0007669"/>
    <property type="project" value="TreeGrafter"/>
</dbReference>
<evidence type="ECO:0000256" key="3">
    <source>
        <dbReference type="ARBA" id="ARBA00039148"/>
    </source>
</evidence>
<accession>J3KYR0</accession>
<evidence type="ECO:0000256" key="4">
    <source>
        <dbReference type="ARBA" id="ARBA00047707"/>
    </source>
</evidence>
<proteinExistence type="inferred from homology"/>
<dbReference type="GeneID" id="102703449"/>
<dbReference type="Proteomes" id="UP000006038">
    <property type="component" value="Chromosome 1"/>
</dbReference>
<reference evidence="5" key="2">
    <citation type="submission" date="2013-04" db="UniProtKB">
        <authorList>
            <consortium name="EnsemblPlants"/>
        </authorList>
    </citation>
    <scope>IDENTIFICATION</scope>
</reference>